<evidence type="ECO:0000256" key="2">
    <source>
        <dbReference type="ARBA" id="ARBA00022741"/>
    </source>
</evidence>
<dbReference type="AlphaFoldDB" id="A0A9X2VRY8"/>
<dbReference type="SUPFAM" id="SSF52540">
    <property type="entry name" value="P-loop containing nucleoside triphosphate hydrolases"/>
    <property type="match status" value="1"/>
</dbReference>
<proteinExistence type="predicted"/>
<keyword evidence="6" id="KW-1185">Reference proteome</keyword>
<dbReference type="RefSeq" id="WP_259627207.1">
    <property type="nucleotide sequence ID" value="NZ_JANYMP010000019.1"/>
</dbReference>
<feature type="domain" description="ABC transporter" evidence="4">
    <location>
        <begin position="11"/>
        <end position="227"/>
    </location>
</feature>
<dbReference type="Proteomes" id="UP001141259">
    <property type="component" value="Unassembled WGS sequence"/>
</dbReference>
<evidence type="ECO:0000313" key="6">
    <source>
        <dbReference type="Proteomes" id="UP001141259"/>
    </source>
</evidence>
<organism evidence="5 6">
    <name type="scientific">Umezawaea endophytica</name>
    <dbReference type="NCBI Taxonomy" id="1654476"/>
    <lineage>
        <taxon>Bacteria</taxon>
        <taxon>Bacillati</taxon>
        <taxon>Actinomycetota</taxon>
        <taxon>Actinomycetes</taxon>
        <taxon>Pseudonocardiales</taxon>
        <taxon>Pseudonocardiaceae</taxon>
        <taxon>Umezawaea</taxon>
    </lineage>
</organism>
<evidence type="ECO:0000256" key="3">
    <source>
        <dbReference type="ARBA" id="ARBA00022840"/>
    </source>
</evidence>
<evidence type="ECO:0000256" key="1">
    <source>
        <dbReference type="ARBA" id="ARBA00022448"/>
    </source>
</evidence>
<reference evidence="5" key="1">
    <citation type="submission" date="2022-08" db="EMBL/GenBank/DDBJ databases">
        <authorList>
            <person name="Tistechok S."/>
            <person name="Samborskyy M."/>
            <person name="Roman I."/>
        </authorList>
    </citation>
    <scope>NUCLEOTIDE SEQUENCE</scope>
    <source>
        <strain evidence="5">DSM 103496</strain>
    </source>
</reference>
<dbReference type="InterPro" id="IPR051782">
    <property type="entry name" value="ABC_Transporter_VariousFunc"/>
</dbReference>
<name>A0A9X2VRY8_9PSEU</name>
<dbReference type="InterPro" id="IPR003439">
    <property type="entry name" value="ABC_transporter-like_ATP-bd"/>
</dbReference>
<comment type="caution">
    <text evidence="5">The sequence shown here is derived from an EMBL/GenBank/DDBJ whole genome shotgun (WGS) entry which is preliminary data.</text>
</comment>
<accession>A0A9X2VRY8</accession>
<keyword evidence="1" id="KW-0813">Transport</keyword>
<evidence type="ECO:0000259" key="4">
    <source>
        <dbReference type="PROSITE" id="PS50893"/>
    </source>
</evidence>
<protein>
    <submittedName>
        <fullName evidence="5">ABC transporter ATP-binding protein</fullName>
    </submittedName>
</protein>
<evidence type="ECO:0000313" key="5">
    <source>
        <dbReference type="EMBL" id="MCS7481731.1"/>
    </source>
</evidence>
<dbReference type="Pfam" id="PF00005">
    <property type="entry name" value="ABC_tran"/>
    <property type="match status" value="1"/>
</dbReference>
<dbReference type="EMBL" id="JANYMP010000019">
    <property type="protein sequence ID" value="MCS7481731.1"/>
    <property type="molecule type" value="Genomic_DNA"/>
</dbReference>
<dbReference type="GO" id="GO:0005524">
    <property type="term" value="F:ATP binding"/>
    <property type="evidence" value="ECO:0007669"/>
    <property type="project" value="UniProtKB-KW"/>
</dbReference>
<dbReference type="PANTHER" id="PTHR42939">
    <property type="entry name" value="ABC TRANSPORTER ATP-BINDING PROTEIN ALBC-RELATED"/>
    <property type="match status" value="1"/>
</dbReference>
<dbReference type="Gene3D" id="3.40.50.300">
    <property type="entry name" value="P-loop containing nucleotide triphosphate hydrolases"/>
    <property type="match status" value="1"/>
</dbReference>
<dbReference type="InterPro" id="IPR027417">
    <property type="entry name" value="P-loop_NTPase"/>
</dbReference>
<dbReference type="InterPro" id="IPR003593">
    <property type="entry name" value="AAA+_ATPase"/>
</dbReference>
<dbReference type="PROSITE" id="PS50893">
    <property type="entry name" value="ABC_TRANSPORTER_2"/>
    <property type="match status" value="1"/>
</dbReference>
<sequence>MTTAVVGTAGIAVRGLGKRYGKSVALEDCTFDLPEGRVAALVGANGAGKTTLLTVLSGLLRPDAGEFALRPDERVAFVSQEKPVYKHFTPKEMLRLGARLNLVWDQARAEAWLKRFDVPLDRRCGKLSGGQRTQVALAVAIGSRPTLLLLDEPLADLDPLARTEVTRELLAEVADSGTTVVLSTHIVTELAGVADHLLLLAHGKLLAGGDLDELLAAHVMVVGPRADEPPVEGEVLWDRHLDGQSLFLVKTPSTPAVSAPWVVRPVTLEDYVLAQLSITRKGDSA</sequence>
<dbReference type="GO" id="GO:0016887">
    <property type="term" value="F:ATP hydrolysis activity"/>
    <property type="evidence" value="ECO:0007669"/>
    <property type="project" value="InterPro"/>
</dbReference>
<keyword evidence="2" id="KW-0547">Nucleotide-binding</keyword>
<dbReference type="PANTHER" id="PTHR42939:SF1">
    <property type="entry name" value="ABC TRANSPORTER ATP-BINDING PROTEIN ALBC-RELATED"/>
    <property type="match status" value="1"/>
</dbReference>
<dbReference type="SMART" id="SM00382">
    <property type="entry name" value="AAA"/>
    <property type="match status" value="1"/>
</dbReference>
<gene>
    <name evidence="5" type="ORF">NZH93_33150</name>
</gene>
<dbReference type="CDD" id="cd03230">
    <property type="entry name" value="ABC_DR_subfamily_A"/>
    <property type="match status" value="1"/>
</dbReference>
<keyword evidence="3 5" id="KW-0067">ATP-binding</keyword>